<evidence type="ECO:0000313" key="2">
    <source>
        <dbReference type="EMBL" id="TKK90216.1"/>
    </source>
</evidence>
<dbReference type="EMBL" id="SZQA01000004">
    <property type="protein sequence ID" value="TKK90216.1"/>
    <property type="molecule type" value="Genomic_DNA"/>
</dbReference>
<dbReference type="OrthoDB" id="3537125at2"/>
<keyword evidence="3" id="KW-1185">Reference proteome</keyword>
<evidence type="ECO:0000313" key="3">
    <source>
        <dbReference type="Proteomes" id="UP000308705"/>
    </source>
</evidence>
<feature type="signal peptide" evidence="1">
    <location>
        <begin position="1"/>
        <end position="20"/>
    </location>
</feature>
<organism evidence="2 3">
    <name type="scientific">Herbidospora galbida</name>
    <dbReference type="NCBI Taxonomy" id="2575442"/>
    <lineage>
        <taxon>Bacteria</taxon>
        <taxon>Bacillati</taxon>
        <taxon>Actinomycetota</taxon>
        <taxon>Actinomycetes</taxon>
        <taxon>Streptosporangiales</taxon>
        <taxon>Streptosporangiaceae</taxon>
        <taxon>Herbidospora</taxon>
    </lineage>
</organism>
<proteinExistence type="predicted"/>
<comment type="caution">
    <text evidence="2">The sequence shown here is derived from an EMBL/GenBank/DDBJ whole genome shotgun (WGS) entry which is preliminary data.</text>
</comment>
<keyword evidence="1" id="KW-0732">Signal</keyword>
<protein>
    <submittedName>
        <fullName evidence="2">Uncharacterized protein</fullName>
    </submittedName>
</protein>
<dbReference type="AlphaFoldDB" id="A0A4U3MQ79"/>
<sequence>MTRPLIAAAVTALAATTLMAAPAAATAKTQTIYGYAWADGSNHLRITPAKAKLVTQHGVRRYKLTTVAGAKERRIFTDGVRFRRITTACDLKETEGRIRQDKKGLGTTDCDALDLKFVLSLGPAPVKITITPSLTTVAEFLAVPTNPVTAYGQLTRVDDRTVLFKRHGRAAVKLRYTHLGFNRVTKSCSDRWTANVPNEEAGIGTKPCSATAFRKAIRHAGPVTVKVYYQPVSGHLWEVWEALGD</sequence>
<reference evidence="2 3" key="1">
    <citation type="submission" date="2019-04" db="EMBL/GenBank/DDBJ databases">
        <title>Herbidospora sp. NEAU-GS14.nov., a novel actinomycete isolated from soil.</title>
        <authorList>
            <person name="Han L."/>
        </authorList>
    </citation>
    <scope>NUCLEOTIDE SEQUENCE [LARGE SCALE GENOMIC DNA]</scope>
    <source>
        <strain evidence="2 3">NEAU-GS14</strain>
    </source>
</reference>
<dbReference type="Proteomes" id="UP000308705">
    <property type="component" value="Unassembled WGS sequence"/>
</dbReference>
<accession>A0A4U3MQ79</accession>
<name>A0A4U3MQ79_9ACTN</name>
<dbReference type="RefSeq" id="WP_137246262.1">
    <property type="nucleotide sequence ID" value="NZ_SZQA01000004.1"/>
</dbReference>
<evidence type="ECO:0000256" key="1">
    <source>
        <dbReference type="SAM" id="SignalP"/>
    </source>
</evidence>
<gene>
    <name evidence="2" type="ORF">FDA94_07320</name>
</gene>
<feature type="chain" id="PRO_5039607252" evidence="1">
    <location>
        <begin position="21"/>
        <end position="245"/>
    </location>
</feature>